<dbReference type="PATRIC" id="fig|1838286.3.peg.3541"/>
<comment type="subunit">
    <text evidence="5">Self-interacts. Interacts with FtsZ.</text>
</comment>
<accession>A0A1D8AZS6</accession>
<reference evidence="8 9" key="1">
    <citation type="submission" date="2016-06" db="EMBL/GenBank/DDBJ databases">
        <title>Three novel species with peptidoglycan cell walls form the new genus Lacunisphaera gen. nov. in the family Opitutaceae of the verrucomicrobial subdivision 4.</title>
        <authorList>
            <person name="Rast P."/>
            <person name="Gloeckner I."/>
            <person name="Jogler M."/>
            <person name="Boedeker C."/>
            <person name="Jeske O."/>
            <person name="Wiegand S."/>
            <person name="Reinhardt R."/>
            <person name="Schumann P."/>
            <person name="Rohde M."/>
            <person name="Spring S."/>
            <person name="Gloeckner F.O."/>
            <person name="Jogler C."/>
        </authorList>
    </citation>
    <scope>NUCLEOTIDE SEQUENCE [LARGE SCALE GENOMIC DNA]</scope>
    <source>
        <strain evidence="8 9">IG16b</strain>
    </source>
</reference>
<dbReference type="Gene3D" id="3.30.420.40">
    <property type="match status" value="1"/>
</dbReference>
<evidence type="ECO:0000256" key="1">
    <source>
        <dbReference type="ARBA" id="ARBA00022475"/>
    </source>
</evidence>
<dbReference type="Pfam" id="PF14450">
    <property type="entry name" value="FtsA"/>
    <property type="match status" value="1"/>
</dbReference>
<dbReference type="SUPFAM" id="SSF53067">
    <property type="entry name" value="Actin-like ATPase domain"/>
    <property type="match status" value="2"/>
</dbReference>
<dbReference type="GO" id="GO:0032153">
    <property type="term" value="C:cell division site"/>
    <property type="evidence" value="ECO:0007669"/>
    <property type="project" value="UniProtKB-UniRule"/>
</dbReference>
<dbReference type="AlphaFoldDB" id="A0A1D8AZS6"/>
<sequence>MISNSSRIIGAVEIGTGKVVVLVGEIARGRSLNIIGVGVAPARGVMKGEVVDYKAACEATHQALEMAEQRAGARIEEVWLAQSGGHLDAFYNEASVNVKSADNTVNALDIESVCALAKEKELPAGRSRIHEIRRPFRLDGRAVPNPEHLTGRRLEVGYWIVHGGESKVSDNIHVVGGYHLEVRELVLASLAAGSLLTTPEERSQGALVIDLGKGVTDYVLYRDGHVLVTGTLPVAGDHLTNDLSIGLRVTLAQAEMLKLRHGRGTVQTRDKADKVWLDGDGAFGDRQVPKLGIETITSARTLELLEVVRQKLGPAFVAEHCGAGVILTGGTARMPGIEEAATRVFGLNARRGEAPAWVKDELKDPMFSTVLGIFQFGLRTAHEHTLPARRKPGLLSNLTRIFASS</sequence>
<name>A0A1D8AZS6_9BACT</name>
<dbReference type="Proteomes" id="UP000095228">
    <property type="component" value="Chromosome"/>
</dbReference>
<dbReference type="CDD" id="cd24048">
    <property type="entry name" value="ASKHA_NBD_FtsA"/>
    <property type="match status" value="1"/>
</dbReference>
<keyword evidence="9" id="KW-1185">Reference proteome</keyword>
<dbReference type="PANTHER" id="PTHR32432:SF4">
    <property type="entry name" value="CELL DIVISION PROTEIN FTSA"/>
    <property type="match status" value="1"/>
</dbReference>
<dbReference type="InterPro" id="IPR003494">
    <property type="entry name" value="SHS2_FtsA"/>
</dbReference>
<proteinExistence type="inferred from homology"/>
<gene>
    <name evidence="5 8" type="primary">ftsA</name>
    <name evidence="8" type="ORF">Verru16b_03508</name>
</gene>
<evidence type="ECO:0000259" key="7">
    <source>
        <dbReference type="SMART" id="SM00842"/>
    </source>
</evidence>
<evidence type="ECO:0000256" key="2">
    <source>
        <dbReference type="ARBA" id="ARBA00022618"/>
    </source>
</evidence>
<dbReference type="GO" id="GO:0043093">
    <property type="term" value="P:FtsZ-dependent cytokinesis"/>
    <property type="evidence" value="ECO:0007669"/>
    <property type="project" value="UniProtKB-UniRule"/>
</dbReference>
<keyword evidence="3 5" id="KW-0472">Membrane</keyword>
<keyword evidence="2 5" id="KW-0132">Cell division</keyword>
<organism evidence="8 9">
    <name type="scientific">Lacunisphaera limnophila</name>
    <dbReference type="NCBI Taxonomy" id="1838286"/>
    <lineage>
        <taxon>Bacteria</taxon>
        <taxon>Pseudomonadati</taxon>
        <taxon>Verrucomicrobiota</taxon>
        <taxon>Opitutia</taxon>
        <taxon>Opitutales</taxon>
        <taxon>Opitutaceae</taxon>
        <taxon>Lacunisphaera</taxon>
    </lineage>
</organism>
<dbReference type="PIRSF" id="PIRSF003101">
    <property type="entry name" value="FtsA"/>
    <property type="match status" value="1"/>
</dbReference>
<dbReference type="KEGG" id="obg:Verru16b_03508"/>
<dbReference type="RefSeq" id="WP_237023446.1">
    <property type="nucleotide sequence ID" value="NZ_CP016094.1"/>
</dbReference>
<feature type="domain" description="SHS2" evidence="7">
    <location>
        <begin position="9"/>
        <end position="196"/>
    </location>
</feature>
<dbReference type="EMBL" id="CP016094">
    <property type="protein sequence ID" value="AOS46402.1"/>
    <property type="molecule type" value="Genomic_DNA"/>
</dbReference>
<comment type="subcellular location">
    <subcellularLocation>
        <location evidence="5">Cell membrane</location>
        <topology evidence="5">Peripheral membrane protein</topology>
        <orientation evidence="5">Cytoplasmic side</orientation>
    </subcellularLocation>
    <text evidence="5">Localizes to the Z ring in an FtsZ-dependent manner. Targeted to the membrane through a conserved C-terminal amphipathic helix.</text>
</comment>
<keyword evidence="1 5" id="KW-1003">Cell membrane</keyword>
<dbReference type="SMART" id="SM00842">
    <property type="entry name" value="FtsA"/>
    <property type="match status" value="1"/>
</dbReference>
<evidence type="ECO:0000313" key="9">
    <source>
        <dbReference type="Proteomes" id="UP000095228"/>
    </source>
</evidence>
<dbReference type="GO" id="GO:0009898">
    <property type="term" value="C:cytoplasmic side of plasma membrane"/>
    <property type="evidence" value="ECO:0007669"/>
    <property type="project" value="UniProtKB-UniRule"/>
</dbReference>
<protein>
    <recommendedName>
        <fullName evidence="5 6">Cell division protein FtsA</fullName>
    </recommendedName>
</protein>
<keyword evidence="4 5" id="KW-0131">Cell cycle</keyword>
<evidence type="ECO:0000256" key="3">
    <source>
        <dbReference type="ARBA" id="ARBA00023136"/>
    </source>
</evidence>
<comment type="similarity">
    <text evidence="5 6">Belongs to the FtsA/MreB family.</text>
</comment>
<evidence type="ECO:0000256" key="5">
    <source>
        <dbReference type="HAMAP-Rule" id="MF_02033"/>
    </source>
</evidence>
<dbReference type="InterPro" id="IPR043129">
    <property type="entry name" value="ATPase_NBD"/>
</dbReference>
<evidence type="ECO:0000256" key="4">
    <source>
        <dbReference type="ARBA" id="ARBA00023306"/>
    </source>
</evidence>
<dbReference type="STRING" id="1838286.Verru16b_03508"/>
<dbReference type="InterPro" id="IPR020823">
    <property type="entry name" value="Cell_div_FtsA"/>
</dbReference>
<dbReference type="InterPro" id="IPR050696">
    <property type="entry name" value="FtsA/MreB"/>
</dbReference>
<dbReference type="HAMAP" id="MF_02033">
    <property type="entry name" value="FtsA"/>
    <property type="match status" value="1"/>
</dbReference>
<comment type="function">
    <text evidence="5 6">Cell division protein that is involved in the assembly of the Z ring. May serve as a membrane anchor for the Z ring.</text>
</comment>
<dbReference type="NCBIfam" id="TIGR01174">
    <property type="entry name" value="ftsA"/>
    <property type="match status" value="1"/>
</dbReference>
<dbReference type="Pfam" id="PF02491">
    <property type="entry name" value="SHS2_FTSA"/>
    <property type="match status" value="1"/>
</dbReference>
<dbReference type="PANTHER" id="PTHR32432">
    <property type="entry name" value="CELL DIVISION PROTEIN FTSA-RELATED"/>
    <property type="match status" value="1"/>
</dbReference>
<evidence type="ECO:0000313" key="8">
    <source>
        <dbReference type="EMBL" id="AOS46402.1"/>
    </source>
</evidence>
<evidence type="ECO:0000256" key="6">
    <source>
        <dbReference type="PIRNR" id="PIRNR003101"/>
    </source>
</evidence>